<name>A0A2M9G5C8_9PROT</name>
<protein>
    <submittedName>
        <fullName evidence="1">Uncharacterized protein</fullName>
    </submittedName>
</protein>
<keyword evidence="2" id="KW-1185">Reference proteome</keyword>
<sequence>MEEHALALLFRAVELTMPGSSVSRLRARRFDLPDGRGGSALGDLVQTNVEREQNRVRCVFAMLDGRALEFTLQLSSDEFAFIQARPGRFSTAKH</sequence>
<comment type="caution">
    <text evidence="1">The sequence shown here is derived from an EMBL/GenBank/DDBJ whole genome shotgun (WGS) entry which is preliminary data.</text>
</comment>
<proteinExistence type="predicted"/>
<reference evidence="1 2" key="1">
    <citation type="submission" date="2017-11" db="EMBL/GenBank/DDBJ databases">
        <title>Draft genome sequence of Rhizobiales bacterium SY3-13.</title>
        <authorList>
            <person name="Sun C."/>
        </authorList>
    </citation>
    <scope>NUCLEOTIDE SEQUENCE [LARGE SCALE GENOMIC DNA]</scope>
    <source>
        <strain evidence="1 2">SY3-13</strain>
    </source>
</reference>
<dbReference type="Proteomes" id="UP000229498">
    <property type="component" value="Unassembled WGS sequence"/>
</dbReference>
<dbReference type="AlphaFoldDB" id="A0A2M9G5C8"/>
<gene>
    <name evidence="1" type="ORF">CVT23_03435</name>
</gene>
<dbReference type="EMBL" id="PHIG01000011">
    <property type="protein sequence ID" value="PJK30929.1"/>
    <property type="molecule type" value="Genomic_DNA"/>
</dbReference>
<accession>A0A2M9G5C8</accession>
<evidence type="ECO:0000313" key="1">
    <source>
        <dbReference type="EMBL" id="PJK30929.1"/>
    </source>
</evidence>
<organism evidence="1 2">
    <name type="scientific">Minwuia thermotolerans</name>
    <dbReference type="NCBI Taxonomy" id="2056226"/>
    <lineage>
        <taxon>Bacteria</taxon>
        <taxon>Pseudomonadati</taxon>
        <taxon>Pseudomonadota</taxon>
        <taxon>Alphaproteobacteria</taxon>
        <taxon>Minwuiales</taxon>
        <taxon>Minwuiaceae</taxon>
        <taxon>Minwuia</taxon>
    </lineage>
</organism>
<evidence type="ECO:0000313" key="2">
    <source>
        <dbReference type="Proteomes" id="UP000229498"/>
    </source>
</evidence>